<evidence type="ECO:0000313" key="3">
    <source>
        <dbReference type="Proteomes" id="UP000019586"/>
    </source>
</evidence>
<name>W8UD76_KLEPN</name>
<evidence type="ECO:0000256" key="1">
    <source>
        <dbReference type="SAM" id="MobiDB-lite"/>
    </source>
</evidence>
<sequence>MFPIASSSVQKHLQQHSGRSLVLQQTAKLSELR</sequence>
<feature type="region of interest" description="Disordered" evidence="1">
    <location>
        <begin position="1"/>
        <end position="33"/>
    </location>
</feature>
<organism evidence="2 3">
    <name type="scientific">Klebsiella pneumoniae 30684/NJST258_2</name>
    <dbReference type="NCBI Taxonomy" id="1420013"/>
    <lineage>
        <taxon>Bacteria</taxon>
        <taxon>Pseudomonadati</taxon>
        <taxon>Pseudomonadota</taxon>
        <taxon>Gammaproteobacteria</taxon>
        <taxon>Enterobacterales</taxon>
        <taxon>Enterobacteriaceae</taxon>
        <taxon>Klebsiella/Raoultella group</taxon>
        <taxon>Klebsiella</taxon>
        <taxon>Klebsiella pneumoniae complex</taxon>
    </lineage>
</organism>
<evidence type="ECO:0000313" key="2">
    <source>
        <dbReference type="EMBL" id="AHM77889.1"/>
    </source>
</evidence>
<reference evidence="2 3" key="1">
    <citation type="journal article" date="2014" name="Proc. Natl. Acad. Sci. U.S.A.">
        <title>Molecular dissection of the evolution of carbapenem-resistant multilocus sequence type 258 Klebsiella pneumoniae.</title>
        <authorList>
            <person name="Deleo F.R."/>
            <person name="Chen L."/>
            <person name="Porcella S.F."/>
            <person name="Martens C.A."/>
            <person name="Kobayashi S.D."/>
            <person name="Porter A.R."/>
            <person name="Chavda K.D."/>
            <person name="Jacobs M.R."/>
            <person name="Mathema B."/>
            <person name="Olsen R.J."/>
            <person name="Bonomo R.A."/>
            <person name="Musser J.M."/>
            <person name="Kreiswirth B.N."/>
        </authorList>
    </citation>
    <scope>NUCLEOTIDE SEQUENCE [LARGE SCALE GENOMIC DNA]</scope>
    <source>
        <strain evidence="2">30684/NJST258_2</strain>
    </source>
</reference>
<protein>
    <submittedName>
        <fullName evidence="2">Uncharacterized protein</fullName>
    </submittedName>
</protein>
<dbReference type="HOGENOM" id="CLU_3382329_0_0_6"/>
<accession>W8UD76</accession>
<proteinExistence type="predicted"/>
<gene>
    <name evidence="2" type="ORF">KPNJ2_01109</name>
</gene>
<dbReference type="EMBL" id="CP006918">
    <property type="protein sequence ID" value="AHM77889.1"/>
    <property type="molecule type" value="Genomic_DNA"/>
</dbReference>
<dbReference type="KEGG" id="kps:KPNJ2_01109"/>
<dbReference type="Proteomes" id="UP000019586">
    <property type="component" value="Chromosome"/>
</dbReference>
<dbReference type="AlphaFoldDB" id="W8UD76"/>